<organism evidence="3 4">
    <name type="scientific">Streptococcus equinus ATCC 9812</name>
    <dbReference type="NCBI Taxonomy" id="525379"/>
    <lineage>
        <taxon>Bacteria</taxon>
        <taxon>Bacillati</taxon>
        <taxon>Bacillota</taxon>
        <taxon>Bacilli</taxon>
        <taxon>Lactobacillales</taxon>
        <taxon>Streptococcaceae</taxon>
        <taxon>Streptococcus</taxon>
    </lineage>
</organism>
<dbReference type="PANTHER" id="PTHR23088:SF27">
    <property type="entry name" value="DEAMINATED GLUTATHIONE AMIDASE"/>
    <property type="match status" value="1"/>
</dbReference>
<protein>
    <submittedName>
        <fullName evidence="3">Hydrolase, carbon-nitrogen family</fullName>
    </submittedName>
</protein>
<dbReference type="Pfam" id="PF00795">
    <property type="entry name" value="CN_hydrolase"/>
    <property type="match status" value="1"/>
</dbReference>
<dbReference type="AlphaFoldDB" id="E8JMA6"/>
<name>E8JMA6_STREI</name>
<dbReference type="Gene3D" id="3.60.110.10">
    <property type="entry name" value="Carbon-nitrogen hydrolase"/>
    <property type="match status" value="1"/>
</dbReference>
<dbReference type="eggNOG" id="COG0388">
    <property type="taxonomic scope" value="Bacteria"/>
</dbReference>
<dbReference type="InterPro" id="IPR003010">
    <property type="entry name" value="C-N_Hydrolase"/>
</dbReference>
<dbReference type="PROSITE" id="PS01227">
    <property type="entry name" value="UPF0012"/>
    <property type="match status" value="1"/>
</dbReference>
<keyword evidence="3" id="KW-0378">Hydrolase</keyword>
<dbReference type="PROSITE" id="PS50263">
    <property type="entry name" value="CN_HYDROLASE"/>
    <property type="match status" value="1"/>
</dbReference>
<dbReference type="GO" id="GO:0016787">
    <property type="term" value="F:hydrolase activity"/>
    <property type="evidence" value="ECO:0007669"/>
    <property type="project" value="UniProtKB-KW"/>
</dbReference>
<comment type="similarity">
    <text evidence="1">Belongs to the carbon-nitrogen hydrolase superfamily. NIT1/NIT2 family.</text>
</comment>
<reference evidence="3 4" key="1">
    <citation type="submission" date="2010-12" db="EMBL/GenBank/DDBJ databases">
        <authorList>
            <person name="Muzny D."/>
            <person name="Qin X."/>
            <person name="Deng J."/>
            <person name="Jiang H."/>
            <person name="Liu Y."/>
            <person name="Qu J."/>
            <person name="Song X.-Z."/>
            <person name="Zhang L."/>
            <person name="Thornton R."/>
            <person name="Coyle M."/>
            <person name="Francisco L."/>
            <person name="Jackson L."/>
            <person name="Javaid M."/>
            <person name="Korchina V."/>
            <person name="Kovar C."/>
            <person name="Mata R."/>
            <person name="Mathew T."/>
            <person name="Ngo R."/>
            <person name="Nguyen L."/>
            <person name="Nguyen N."/>
            <person name="Okwuonu G."/>
            <person name="Ongeri F."/>
            <person name="Pham C."/>
            <person name="Simmons D."/>
            <person name="Wilczek-Boney K."/>
            <person name="Hale W."/>
            <person name="Jakkamsetti A."/>
            <person name="Pham P."/>
            <person name="Ruth R."/>
            <person name="San Lucas F."/>
            <person name="Warren J."/>
            <person name="Zhang J."/>
            <person name="Zhao Z."/>
            <person name="Zhou C."/>
            <person name="Zhu D."/>
            <person name="Lee S."/>
            <person name="Bess C."/>
            <person name="Blankenburg K."/>
            <person name="Forbes L."/>
            <person name="Fu Q."/>
            <person name="Gubbala S."/>
            <person name="Hirani K."/>
            <person name="Jayaseelan J.C."/>
            <person name="Lara F."/>
            <person name="Munidasa M."/>
            <person name="Palculict T."/>
            <person name="Patil S."/>
            <person name="Pu L.-L."/>
            <person name="Saada N."/>
            <person name="Tang L."/>
            <person name="Weissenberger G."/>
            <person name="Zhu Y."/>
            <person name="Hemphill L."/>
            <person name="Shang Y."/>
            <person name="Youmans B."/>
            <person name="Ayvaz T."/>
            <person name="Ross M."/>
            <person name="Santibanez J."/>
            <person name="Aqrawi P."/>
            <person name="Gross S."/>
            <person name="Joshi V."/>
            <person name="Fowler G."/>
            <person name="Nazareth L."/>
            <person name="Reid J."/>
            <person name="Worley K."/>
            <person name="Petrosino J."/>
            <person name="Highlander S."/>
            <person name="Gibbs R."/>
        </authorList>
    </citation>
    <scope>NUCLEOTIDE SEQUENCE [LARGE SCALE GENOMIC DNA]</scope>
    <source>
        <strain evidence="3 4">ATCC 9812</strain>
    </source>
</reference>
<evidence type="ECO:0000259" key="2">
    <source>
        <dbReference type="PROSITE" id="PS50263"/>
    </source>
</evidence>
<evidence type="ECO:0000313" key="4">
    <source>
        <dbReference type="Proteomes" id="UP000005699"/>
    </source>
</evidence>
<comment type="caution">
    <text evidence="3">The sequence shown here is derived from an EMBL/GenBank/DDBJ whole genome shotgun (WGS) entry which is preliminary data.</text>
</comment>
<accession>E8JMA6</accession>
<dbReference type="CDD" id="cd07583">
    <property type="entry name" value="nitrilase_5"/>
    <property type="match status" value="1"/>
</dbReference>
<evidence type="ECO:0000313" key="3">
    <source>
        <dbReference type="EMBL" id="EFW89521.1"/>
    </source>
</evidence>
<dbReference type="InterPro" id="IPR001110">
    <property type="entry name" value="UPF0012_CS"/>
</dbReference>
<evidence type="ECO:0000256" key="1">
    <source>
        <dbReference type="ARBA" id="ARBA00010613"/>
    </source>
</evidence>
<dbReference type="HOGENOM" id="CLU_030130_3_1_9"/>
<gene>
    <name evidence="3" type="ORF">HMPREF0819_0129</name>
</gene>
<dbReference type="PANTHER" id="PTHR23088">
    <property type="entry name" value="NITRILASE-RELATED"/>
    <property type="match status" value="1"/>
</dbReference>
<feature type="domain" description="CN hydrolase" evidence="2">
    <location>
        <begin position="5"/>
        <end position="242"/>
    </location>
</feature>
<dbReference type="EMBL" id="AEVB01000006">
    <property type="protein sequence ID" value="EFW89521.1"/>
    <property type="molecule type" value="Genomic_DNA"/>
</dbReference>
<dbReference type="InterPro" id="IPR036526">
    <property type="entry name" value="C-N_Hydrolase_sf"/>
</dbReference>
<dbReference type="Proteomes" id="UP000005699">
    <property type="component" value="Unassembled WGS sequence"/>
</dbReference>
<sequence length="264" mass="29786">MEKMMKMSLIQMSIREAEPDKNARKVLALLEKAMLDKPDVIVLPEMWNTGYALEQMSELSDKDGQQTKDLLGKFAKENQVNLVAGSVATAKKNQFFNTTYVFNRAGQVIADYDKVHLFGLMGEDRFLQAGHRESTFELDGVKAASVICYDIRFPEWVRTLMATGAKVLFVVAEWPKKRVPQWEILLRARAVENQAFVVAVNRVGQGVLDDFSGHSLVIDPLGNVILQALDNQEGVFSVNINLSEVEKVRGHFPVFADRKPELYH</sequence>
<dbReference type="SUPFAM" id="SSF56317">
    <property type="entry name" value="Carbon-nitrogen hydrolase"/>
    <property type="match status" value="1"/>
</dbReference>
<proteinExistence type="inferred from homology"/>